<comment type="caution">
    <text evidence="1">The sequence shown here is derived from an EMBL/GenBank/DDBJ whole genome shotgun (WGS) entry which is preliminary data.</text>
</comment>
<name>E6Q1A8_9ZZZZ</name>
<accession>E6Q1A8</accession>
<proteinExistence type="predicted"/>
<protein>
    <submittedName>
        <fullName evidence="1">Uncharacterized protein</fullName>
    </submittedName>
</protein>
<sequence length="151" mass="15716">MKKHLTVALALLAVLGLGAGLLPRTALANGAASTRNILLGVGAATYLIIQHNRVVHQREAAAAAQQAAVAQQRNDAWAAYHAAELSAHQEALANAELHKELAFEKSVVVQQQRQLAALHVGPSFTHVVATTSSSHGSPQVVASDGLGWGTL</sequence>
<dbReference type="AlphaFoldDB" id="E6Q1A8"/>
<dbReference type="EMBL" id="CABO01000010">
    <property type="protein sequence ID" value="CBI00968.1"/>
    <property type="molecule type" value="Genomic_DNA"/>
</dbReference>
<evidence type="ECO:0000313" key="1">
    <source>
        <dbReference type="EMBL" id="CBI00968.1"/>
    </source>
</evidence>
<gene>
    <name evidence="1" type="ORF">CARN4_0318</name>
</gene>
<organism evidence="1">
    <name type="scientific">mine drainage metagenome</name>
    <dbReference type="NCBI Taxonomy" id="410659"/>
    <lineage>
        <taxon>unclassified sequences</taxon>
        <taxon>metagenomes</taxon>
        <taxon>ecological metagenomes</taxon>
    </lineage>
</organism>
<reference evidence="1" key="1">
    <citation type="submission" date="2009-10" db="EMBL/GenBank/DDBJ databases">
        <title>Diversity of trophic interactions inside an arsenic-rich microbial ecosystem.</title>
        <authorList>
            <person name="Bertin P.N."/>
            <person name="Heinrich-Salmeron A."/>
            <person name="Pelletier E."/>
            <person name="Goulhen-Chollet F."/>
            <person name="Arsene-Ploetze F."/>
            <person name="Gallien S."/>
            <person name="Calteau A."/>
            <person name="Vallenet D."/>
            <person name="Casiot C."/>
            <person name="Chane-Woon-Ming B."/>
            <person name="Giloteaux L."/>
            <person name="Barakat M."/>
            <person name="Bonnefoy V."/>
            <person name="Bruneel O."/>
            <person name="Chandler M."/>
            <person name="Cleiss J."/>
            <person name="Duran R."/>
            <person name="Elbaz-Poulichet F."/>
            <person name="Fonknechten N."/>
            <person name="Lauga B."/>
            <person name="Mornico D."/>
            <person name="Ortet P."/>
            <person name="Schaeffer C."/>
            <person name="Siguier P."/>
            <person name="Alexander Thil Smith A."/>
            <person name="Van Dorsselaer A."/>
            <person name="Weissenbach J."/>
            <person name="Medigue C."/>
            <person name="Le Paslier D."/>
        </authorList>
    </citation>
    <scope>NUCLEOTIDE SEQUENCE</scope>
</reference>